<name>A0ABV8XV20_9MICC</name>
<evidence type="ECO:0000256" key="1">
    <source>
        <dbReference type="ARBA" id="ARBA00022676"/>
    </source>
</evidence>
<dbReference type="Pfam" id="PF13692">
    <property type="entry name" value="Glyco_trans_1_4"/>
    <property type="match status" value="1"/>
</dbReference>
<keyword evidence="2" id="KW-0808">Transferase</keyword>
<evidence type="ECO:0000256" key="2">
    <source>
        <dbReference type="ARBA" id="ARBA00022679"/>
    </source>
</evidence>
<evidence type="ECO:0000313" key="5">
    <source>
        <dbReference type="Proteomes" id="UP001595965"/>
    </source>
</evidence>
<dbReference type="Proteomes" id="UP001595965">
    <property type="component" value="Unassembled WGS sequence"/>
</dbReference>
<dbReference type="RefSeq" id="WP_344230061.1">
    <property type="nucleotide sequence ID" value="NZ_BAAALH010000002.1"/>
</dbReference>
<evidence type="ECO:0000313" key="4">
    <source>
        <dbReference type="EMBL" id="MFC4428447.1"/>
    </source>
</evidence>
<organism evidence="4 5">
    <name type="scientific">Citricoccus alkalitolerans</name>
    <dbReference type="NCBI Taxonomy" id="246603"/>
    <lineage>
        <taxon>Bacteria</taxon>
        <taxon>Bacillati</taxon>
        <taxon>Actinomycetota</taxon>
        <taxon>Actinomycetes</taxon>
        <taxon>Micrococcales</taxon>
        <taxon>Micrococcaceae</taxon>
        <taxon>Citricoccus</taxon>
    </lineage>
</organism>
<dbReference type="Pfam" id="PF13579">
    <property type="entry name" value="Glyco_trans_4_4"/>
    <property type="match status" value="1"/>
</dbReference>
<accession>A0ABV8XV20</accession>
<dbReference type="EMBL" id="JBHSEN010000001">
    <property type="protein sequence ID" value="MFC4428447.1"/>
    <property type="molecule type" value="Genomic_DNA"/>
</dbReference>
<protein>
    <submittedName>
        <fullName evidence="4">Glycosyltransferase family 4 protein</fullName>
    </submittedName>
</protein>
<feature type="domain" description="Glycosyltransferase subfamily 4-like N-terminal" evidence="3">
    <location>
        <begin position="26"/>
        <end position="164"/>
    </location>
</feature>
<dbReference type="Gene3D" id="3.40.50.2000">
    <property type="entry name" value="Glycogen Phosphorylase B"/>
    <property type="match status" value="2"/>
</dbReference>
<evidence type="ECO:0000259" key="3">
    <source>
        <dbReference type="Pfam" id="PF13579"/>
    </source>
</evidence>
<keyword evidence="5" id="KW-1185">Reference proteome</keyword>
<dbReference type="InterPro" id="IPR028098">
    <property type="entry name" value="Glyco_trans_4-like_N"/>
</dbReference>
<dbReference type="SUPFAM" id="SSF53756">
    <property type="entry name" value="UDP-Glycosyltransferase/glycogen phosphorylase"/>
    <property type="match status" value="1"/>
</dbReference>
<sequence length="370" mass="40554">MSTTEVTSVLHLSSAHPWTDNRIHMREAASLSQAGYDVGLYAVDNELHVGGTGVTVTRVPAAPRWRRVTLESIRAVRFAVSSKASIVHIHDPELVWAIPLLQIRGKRVIYDAHEDLPSQVMHKPYIPETWRAPVAFVADRLLRIANLSDHVIAATEVVAKRFDANKTTVVRNYPLIDTSEQWSDPQQRGLSVVYVGGLSEARGTRVLIEALDSAQMPTGWSLKLAGWGASGFVQSLSTLPGWDRVEFYGTVAPPAARELVGSSRVGLVVLGDTPNHRDALPTKMFEYMASGVPVIASDFPLWRQILEEHDCGLVVDPDSPEDIAAAIALYAGDPGLLMRHSVNGFNAVRNSLNWTSEAEGLVRAYRAVSR</sequence>
<keyword evidence="1" id="KW-0328">Glycosyltransferase</keyword>
<dbReference type="PANTHER" id="PTHR12526">
    <property type="entry name" value="GLYCOSYLTRANSFERASE"/>
    <property type="match status" value="1"/>
</dbReference>
<dbReference type="PANTHER" id="PTHR12526:SF629">
    <property type="entry name" value="TEICHURONIC ACID BIOSYNTHESIS GLYCOSYLTRANSFERASE TUAH-RELATED"/>
    <property type="match status" value="1"/>
</dbReference>
<comment type="caution">
    <text evidence="4">The sequence shown here is derived from an EMBL/GenBank/DDBJ whole genome shotgun (WGS) entry which is preliminary data.</text>
</comment>
<proteinExistence type="predicted"/>
<reference evidence="5" key="1">
    <citation type="journal article" date="2019" name="Int. J. Syst. Evol. Microbiol.">
        <title>The Global Catalogue of Microorganisms (GCM) 10K type strain sequencing project: providing services to taxonomists for standard genome sequencing and annotation.</title>
        <authorList>
            <consortium name="The Broad Institute Genomics Platform"/>
            <consortium name="The Broad Institute Genome Sequencing Center for Infectious Disease"/>
            <person name="Wu L."/>
            <person name="Ma J."/>
        </authorList>
    </citation>
    <scope>NUCLEOTIDE SEQUENCE [LARGE SCALE GENOMIC DNA]</scope>
    <source>
        <strain evidence="5">CGMCC 1.12125</strain>
    </source>
</reference>
<dbReference type="CDD" id="cd03794">
    <property type="entry name" value="GT4_WbuB-like"/>
    <property type="match status" value="1"/>
</dbReference>
<gene>
    <name evidence="4" type="ORF">ACFO0K_01995</name>
</gene>